<dbReference type="GO" id="GO:0030515">
    <property type="term" value="F:snoRNA binding"/>
    <property type="evidence" value="ECO:0007669"/>
    <property type="project" value="InterPro"/>
</dbReference>
<proteinExistence type="predicted"/>
<reference evidence="2 3" key="1">
    <citation type="submission" date="2023-10" db="EMBL/GenBank/DDBJ databases">
        <title>Draft Genome Sequence of Candida saopaulonensis from a very Premature Infant with Sepsis.</title>
        <authorList>
            <person name="Ning Y."/>
            <person name="Dai R."/>
            <person name="Xiao M."/>
            <person name="Xu Y."/>
            <person name="Yan Q."/>
            <person name="Zhang L."/>
        </authorList>
    </citation>
    <scope>NUCLEOTIDE SEQUENCE [LARGE SCALE GENOMIC DNA]</scope>
    <source>
        <strain evidence="2 3">19XY460</strain>
    </source>
</reference>
<feature type="compositionally biased region" description="Basic and acidic residues" evidence="1">
    <location>
        <begin position="134"/>
        <end position="155"/>
    </location>
</feature>
<name>A0AAX4H4I9_9ASCO</name>
<dbReference type="AlphaFoldDB" id="A0AAX4H4I9"/>
<sequence length="213" mass="24707">MARITRSQYAGKSKKFLDEDIVDAEIIAVSSREPTLEPETLNDEDQEESDSDSDSDAPEEESTSVAKDQMMDKLKKDKQRQQELRQQERKKRKQRDAQLREQLEARRERIRELAAAEELPDLLPEEVLAPEPETQGKHIRLEELEREHAESRKRAKLDKLRQIKELRKQALKKGPVHVQVQAFGLSKRTVPRAEASVLETKHSWLQRASLGKK</sequence>
<dbReference type="KEGG" id="asau:88171786"/>
<accession>A0AAX4H4I9</accession>
<feature type="region of interest" description="Disordered" evidence="1">
    <location>
        <begin position="122"/>
        <end position="155"/>
    </location>
</feature>
<organism evidence="2 3">
    <name type="scientific">Australozyma saopauloensis</name>
    <dbReference type="NCBI Taxonomy" id="291208"/>
    <lineage>
        <taxon>Eukaryota</taxon>
        <taxon>Fungi</taxon>
        <taxon>Dikarya</taxon>
        <taxon>Ascomycota</taxon>
        <taxon>Saccharomycotina</taxon>
        <taxon>Pichiomycetes</taxon>
        <taxon>Metschnikowiaceae</taxon>
        <taxon>Australozyma</taxon>
    </lineage>
</organism>
<evidence type="ECO:0000313" key="2">
    <source>
        <dbReference type="EMBL" id="WPK23477.1"/>
    </source>
</evidence>
<protein>
    <submittedName>
        <fullName evidence="2">Uncharacterized protein</fullName>
    </submittedName>
</protein>
<dbReference type="InterPro" id="IPR013268">
    <property type="entry name" value="UTP16"/>
</dbReference>
<keyword evidence="3" id="KW-1185">Reference proteome</keyword>
<evidence type="ECO:0000313" key="3">
    <source>
        <dbReference type="Proteomes" id="UP001338582"/>
    </source>
</evidence>
<dbReference type="GO" id="GO:0006364">
    <property type="term" value="P:rRNA processing"/>
    <property type="evidence" value="ECO:0007669"/>
    <property type="project" value="InterPro"/>
</dbReference>
<feature type="region of interest" description="Disordered" evidence="1">
    <location>
        <begin position="28"/>
        <end position="100"/>
    </location>
</feature>
<dbReference type="RefSeq" id="XP_062875863.1">
    <property type="nucleotide sequence ID" value="XM_063019793.1"/>
</dbReference>
<dbReference type="GeneID" id="88171786"/>
<dbReference type="Proteomes" id="UP001338582">
    <property type="component" value="Chromosome 1"/>
</dbReference>
<feature type="compositionally biased region" description="Acidic residues" evidence="1">
    <location>
        <begin position="40"/>
        <end position="62"/>
    </location>
</feature>
<dbReference type="Pfam" id="PF08297">
    <property type="entry name" value="U3_snoRNA_assoc"/>
    <property type="match status" value="1"/>
</dbReference>
<gene>
    <name evidence="2" type="ORF">PUMCH_000718</name>
</gene>
<evidence type="ECO:0000256" key="1">
    <source>
        <dbReference type="SAM" id="MobiDB-lite"/>
    </source>
</evidence>
<dbReference type="EMBL" id="CP138894">
    <property type="protein sequence ID" value="WPK23477.1"/>
    <property type="molecule type" value="Genomic_DNA"/>
</dbReference>
<feature type="compositionally biased region" description="Basic and acidic residues" evidence="1">
    <location>
        <begin position="69"/>
        <end position="87"/>
    </location>
</feature>